<dbReference type="Pfam" id="PF00076">
    <property type="entry name" value="RRM_1"/>
    <property type="match status" value="1"/>
</dbReference>
<sequence>MSENDRTLWCGNLSERVTEEMLYELFLQAGPVENVKIPRDADRRQRNYAFITFAHVCSVEYAMDIFEGTALFQRTLTLHRKNRNGPNPAASPQVNFNYPAGGGSTNSNTSSNNNLQRYSDDSPIRAQQHPVDVNPFISPDIRMEAFPALYAAMNNSPNIFTPDILAHLGQQLLGADFPPFADEADQQQNSLRTKGQRRERSHHHDRHSKKPYSRDDRYGHSNDRSESQSSRNRYDNSSRRNSNDQDHHRNSRRRR</sequence>
<keyword evidence="6" id="KW-1185">Reference proteome</keyword>
<feature type="region of interest" description="Disordered" evidence="4">
    <location>
        <begin position="178"/>
        <end position="255"/>
    </location>
</feature>
<accession>A0A182HZF5</accession>
<feature type="compositionally biased region" description="Basic and acidic residues" evidence="4">
    <location>
        <begin position="212"/>
        <end position="248"/>
    </location>
</feature>
<dbReference type="InterPro" id="IPR012677">
    <property type="entry name" value="Nucleotide-bd_a/b_plait_sf"/>
</dbReference>
<organism evidence="5 6">
    <name type="scientific">Anopheles arabiensis</name>
    <name type="common">Mosquito</name>
    <dbReference type="NCBI Taxonomy" id="7173"/>
    <lineage>
        <taxon>Eukaryota</taxon>
        <taxon>Metazoa</taxon>
        <taxon>Ecdysozoa</taxon>
        <taxon>Arthropoda</taxon>
        <taxon>Hexapoda</taxon>
        <taxon>Insecta</taxon>
        <taxon>Pterygota</taxon>
        <taxon>Neoptera</taxon>
        <taxon>Endopterygota</taxon>
        <taxon>Diptera</taxon>
        <taxon>Nematocera</taxon>
        <taxon>Culicoidea</taxon>
        <taxon>Culicidae</taxon>
        <taxon>Anophelinae</taxon>
        <taxon>Anopheles</taxon>
    </lineage>
</organism>
<name>A0A182HZF5_ANOAR</name>
<feature type="region of interest" description="Disordered" evidence="4">
    <location>
        <begin position="82"/>
        <end position="120"/>
    </location>
</feature>
<dbReference type="CDD" id="cd12336">
    <property type="entry name" value="RRM_RBM7_like"/>
    <property type="match status" value="1"/>
</dbReference>
<dbReference type="InterPro" id="IPR052285">
    <property type="entry name" value="NEXT_complex_subunit"/>
</dbReference>
<dbReference type="RefSeq" id="XP_040157930.1">
    <property type="nucleotide sequence ID" value="XM_040301996.1"/>
</dbReference>
<dbReference type="Gene3D" id="3.30.70.330">
    <property type="match status" value="1"/>
</dbReference>
<evidence type="ECO:0000256" key="1">
    <source>
        <dbReference type="ARBA" id="ARBA00004642"/>
    </source>
</evidence>
<comment type="subcellular location">
    <subcellularLocation>
        <location evidence="1">Nucleus</location>
        <location evidence="1">Nucleoplasm</location>
    </subcellularLocation>
</comment>
<dbReference type="EnsemblMetazoa" id="AARA006683-RA">
    <property type="protein sequence ID" value="AARA006683-PA"/>
    <property type="gene ID" value="AARA006683"/>
</dbReference>
<dbReference type="PANTHER" id="PTHR13798">
    <property type="entry name" value="RNA BINDING MOTIF RBM PROTEIN -RELATED"/>
    <property type="match status" value="1"/>
</dbReference>
<dbReference type="GO" id="GO:0000381">
    <property type="term" value="P:regulation of alternative mRNA splicing, via spliceosome"/>
    <property type="evidence" value="ECO:0007669"/>
    <property type="project" value="TreeGrafter"/>
</dbReference>
<dbReference type="SMART" id="SM00360">
    <property type="entry name" value="RRM"/>
    <property type="match status" value="1"/>
</dbReference>
<dbReference type="VEuPathDB" id="VectorBase:AARA006683"/>
<dbReference type="EMBL" id="APCN01001973">
    <property type="status" value="NOT_ANNOTATED_CDS"/>
    <property type="molecule type" value="Genomic_DNA"/>
</dbReference>
<dbReference type="GeneID" id="120897266"/>
<protein>
    <submittedName>
        <fullName evidence="5">Uncharacterized protein</fullName>
    </submittedName>
</protein>
<feature type="compositionally biased region" description="Low complexity" evidence="4">
    <location>
        <begin position="105"/>
        <end position="114"/>
    </location>
</feature>
<evidence type="ECO:0000256" key="2">
    <source>
        <dbReference type="ARBA" id="ARBA00022884"/>
    </source>
</evidence>
<feature type="compositionally biased region" description="Basic residues" evidence="4">
    <location>
        <begin position="194"/>
        <end position="211"/>
    </location>
</feature>
<dbReference type="PANTHER" id="PTHR13798:SF11">
    <property type="entry name" value="RNA-BINDING PROTEIN 7-RELATED"/>
    <property type="match status" value="1"/>
</dbReference>
<proteinExistence type="predicted"/>
<dbReference type="VEuPathDB" id="VectorBase:AARA21_002630"/>
<evidence type="ECO:0000313" key="5">
    <source>
        <dbReference type="EnsemblMetazoa" id="AARA006683-PA"/>
    </source>
</evidence>
<dbReference type="PROSITE" id="PS50102">
    <property type="entry name" value="RRM"/>
    <property type="match status" value="1"/>
</dbReference>
<dbReference type="Proteomes" id="UP000075840">
    <property type="component" value="Unassembled WGS sequence"/>
</dbReference>
<dbReference type="InterPro" id="IPR035979">
    <property type="entry name" value="RBD_domain_sf"/>
</dbReference>
<dbReference type="GO" id="GO:0005654">
    <property type="term" value="C:nucleoplasm"/>
    <property type="evidence" value="ECO:0007669"/>
    <property type="project" value="UniProtKB-SubCell"/>
</dbReference>
<dbReference type="SUPFAM" id="SSF54928">
    <property type="entry name" value="RNA-binding domain, RBD"/>
    <property type="match status" value="1"/>
</dbReference>
<dbReference type="InterPro" id="IPR000504">
    <property type="entry name" value="RRM_dom"/>
</dbReference>
<keyword evidence="3" id="KW-0539">Nucleus</keyword>
<reference evidence="5" key="1">
    <citation type="submission" date="2022-08" db="UniProtKB">
        <authorList>
            <consortium name="EnsemblMetazoa"/>
        </authorList>
    </citation>
    <scope>IDENTIFICATION</scope>
    <source>
        <strain evidence="5">Dongola</strain>
    </source>
</reference>
<keyword evidence="2" id="KW-0694">RNA-binding</keyword>
<dbReference type="GO" id="GO:0003727">
    <property type="term" value="F:single-stranded RNA binding"/>
    <property type="evidence" value="ECO:0007669"/>
    <property type="project" value="TreeGrafter"/>
</dbReference>
<evidence type="ECO:0000313" key="6">
    <source>
        <dbReference type="Proteomes" id="UP000075840"/>
    </source>
</evidence>
<evidence type="ECO:0000256" key="4">
    <source>
        <dbReference type="SAM" id="MobiDB-lite"/>
    </source>
</evidence>
<dbReference type="KEGG" id="aara:120897266"/>
<evidence type="ECO:0000256" key="3">
    <source>
        <dbReference type="ARBA" id="ARBA00023242"/>
    </source>
</evidence>
<dbReference type="AlphaFoldDB" id="A0A182HZF5"/>